<keyword evidence="4" id="KW-1185">Reference proteome</keyword>
<name>A0ABN9UFA6_9DINO</name>
<evidence type="ECO:0008006" key="5">
    <source>
        <dbReference type="Google" id="ProtNLM"/>
    </source>
</evidence>
<dbReference type="EMBL" id="CAUYUJ010015803">
    <property type="protein sequence ID" value="CAK0858236.1"/>
    <property type="molecule type" value="Genomic_DNA"/>
</dbReference>
<proteinExistence type="predicted"/>
<dbReference type="PANTHER" id="PTHR23084">
    <property type="entry name" value="PHOSPHATIDYLINOSITOL-4-PHOSPHATE 5-KINASE RELATED"/>
    <property type="match status" value="1"/>
</dbReference>
<reference evidence="3" key="1">
    <citation type="submission" date="2023-10" db="EMBL/GenBank/DDBJ databases">
        <authorList>
            <person name="Chen Y."/>
            <person name="Shah S."/>
            <person name="Dougan E. K."/>
            <person name="Thang M."/>
            <person name="Chan C."/>
        </authorList>
    </citation>
    <scope>NUCLEOTIDE SEQUENCE [LARGE SCALE GENOMIC DNA]</scope>
</reference>
<accession>A0ABN9UFA6</accession>
<feature type="region of interest" description="Disordered" evidence="2">
    <location>
        <begin position="395"/>
        <end position="418"/>
    </location>
</feature>
<dbReference type="Gene3D" id="2.20.110.10">
    <property type="entry name" value="Histone H3 K4-specific methyltransferase SET7/9 N-terminal domain"/>
    <property type="match status" value="1"/>
</dbReference>
<evidence type="ECO:0000313" key="3">
    <source>
        <dbReference type="EMBL" id="CAK0858236.1"/>
    </source>
</evidence>
<dbReference type="SMART" id="SM00698">
    <property type="entry name" value="MORN"/>
    <property type="match status" value="3"/>
</dbReference>
<comment type="caution">
    <text evidence="3">The sequence shown here is derived from an EMBL/GenBank/DDBJ whole genome shotgun (WGS) entry which is preliminary data.</text>
</comment>
<dbReference type="PANTHER" id="PTHR23084:SF263">
    <property type="entry name" value="MORN REPEAT-CONTAINING PROTEIN 1"/>
    <property type="match status" value="1"/>
</dbReference>
<organism evidence="3 4">
    <name type="scientific">Prorocentrum cordatum</name>
    <dbReference type="NCBI Taxonomy" id="2364126"/>
    <lineage>
        <taxon>Eukaryota</taxon>
        <taxon>Sar</taxon>
        <taxon>Alveolata</taxon>
        <taxon>Dinophyceae</taxon>
        <taxon>Prorocentrales</taxon>
        <taxon>Prorocentraceae</taxon>
        <taxon>Prorocentrum</taxon>
    </lineage>
</organism>
<protein>
    <recommendedName>
        <fullName evidence="5">MORN repeat-containing protein 5</fullName>
    </recommendedName>
</protein>
<dbReference type="Pfam" id="PF02493">
    <property type="entry name" value="MORN"/>
    <property type="match status" value="3"/>
</dbReference>
<evidence type="ECO:0000256" key="1">
    <source>
        <dbReference type="ARBA" id="ARBA00022737"/>
    </source>
</evidence>
<keyword evidence="1" id="KW-0677">Repeat</keyword>
<feature type="compositionally biased region" description="Low complexity" evidence="2">
    <location>
        <begin position="616"/>
        <end position="630"/>
    </location>
</feature>
<dbReference type="Proteomes" id="UP001189429">
    <property type="component" value="Unassembled WGS sequence"/>
</dbReference>
<dbReference type="InterPro" id="IPR003409">
    <property type="entry name" value="MORN"/>
</dbReference>
<evidence type="ECO:0000313" key="4">
    <source>
        <dbReference type="Proteomes" id="UP001189429"/>
    </source>
</evidence>
<dbReference type="SUPFAM" id="SSF82185">
    <property type="entry name" value="Histone H3 K4-specific methyltransferase SET7/9 N-terminal domain"/>
    <property type="match status" value="1"/>
</dbReference>
<feature type="region of interest" description="Disordered" evidence="2">
    <location>
        <begin position="591"/>
        <end position="630"/>
    </location>
</feature>
<gene>
    <name evidence="3" type="ORF">PCOR1329_LOCUS48089</name>
</gene>
<evidence type="ECO:0000256" key="2">
    <source>
        <dbReference type="SAM" id="MobiDB-lite"/>
    </source>
</evidence>
<sequence>MREGQPEEEMPPVPPDLQDLVPPGHYLAIQYNGYFKQDDVEATKYPAWVRLSDPDDLTRGRFYYGCLTSQGKLQGHGTLYSEAAELDPEFMKCVDLGRPYTLEHPSCKKCQGVLACHDGIQTLKYMAYTGQWKNNLPHGTAVQYFNHKGGGVYYGQFVDGKRDGRGTWRKQDGSWTFGPLLDRTTVKNWKNDKMHGCGVVEDKDTIYENVLYSEGKCLLPFTDHGPPATYFEQTRGWQIFFKKSRRRKQKRRGKSHQVNYLGGSRQKLVSMDSYSRHDFENMVSHEDVRALRINHATKIQQAILDGESKTLMREPTDDEIYQEDVLFSGGTGDNAVVNGVYFKCSKSFGHVLYKMVKTVEVEGVFYGTSKVPQIRYLYKDDISQSWNIQPTPLLAPSSAPGTVRSQDDAPDDPASPEEWKVWYHPKRKQLEPGDVVIPEAEKHRKMPVDKIRSQGIIGFMMCNDERPFNGWCVGHDDISRILFIRHFPPILPCALIPKVNGTVAEGSVYVLDYKGIAQDPAQFYAHEGYWCVASKIGESPDKPTRFLQAFIKDKAVTPDQLVQDGDQYWHLLCPDGTFQPQADMWCEMMLRDAGDETSQSEGEEAKDSAAEDPDDAAAAPRAIEAEGTPD</sequence>